<protein>
    <recommendedName>
        <fullName evidence="4">DNA modification methylase</fullName>
    </recommendedName>
</protein>
<reference evidence="2" key="2">
    <citation type="submission" date="2020-09" db="EMBL/GenBank/DDBJ databases">
        <authorList>
            <person name="Sun Q."/>
            <person name="Zhou Y."/>
        </authorList>
    </citation>
    <scope>NUCLEOTIDE SEQUENCE</scope>
    <source>
        <strain evidence="2">CGMCC 1.12813</strain>
    </source>
</reference>
<dbReference type="Proteomes" id="UP000606922">
    <property type="component" value="Unassembled WGS sequence"/>
</dbReference>
<feature type="region of interest" description="Disordered" evidence="1">
    <location>
        <begin position="148"/>
        <end position="177"/>
    </location>
</feature>
<comment type="caution">
    <text evidence="2">The sequence shown here is derived from an EMBL/GenBank/DDBJ whole genome shotgun (WGS) entry which is preliminary data.</text>
</comment>
<feature type="compositionally biased region" description="Low complexity" evidence="1">
    <location>
        <begin position="153"/>
        <end position="177"/>
    </location>
</feature>
<keyword evidence="3" id="KW-1185">Reference proteome</keyword>
<accession>A0A916STI1</accession>
<dbReference type="AlphaFoldDB" id="A0A916STI1"/>
<evidence type="ECO:0000313" key="2">
    <source>
        <dbReference type="EMBL" id="GGB13040.1"/>
    </source>
</evidence>
<gene>
    <name evidence="2" type="ORF">GCM10010979_29300</name>
</gene>
<dbReference type="EMBL" id="BMGB01000002">
    <property type="protein sequence ID" value="GGB13040.1"/>
    <property type="molecule type" value="Genomic_DNA"/>
</dbReference>
<reference evidence="2" key="1">
    <citation type="journal article" date="2014" name="Int. J. Syst. Evol. Microbiol.">
        <title>Complete genome sequence of Corynebacterium casei LMG S-19264T (=DSM 44701T), isolated from a smear-ripened cheese.</title>
        <authorList>
            <consortium name="US DOE Joint Genome Institute (JGI-PGF)"/>
            <person name="Walter F."/>
            <person name="Albersmeier A."/>
            <person name="Kalinowski J."/>
            <person name="Ruckert C."/>
        </authorList>
    </citation>
    <scope>NUCLEOTIDE SEQUENCE</scope>
    <source>
        <strain evidence="2">CGMCC 1.12813</strain>
    </source>
</reference>
<proteinExistence type="predicted"/>
<dbReference type="RefSeq" id="WP_188511511.1">
    <property type="nucleotide sequence ID" value="NZ_BMGB01000002.1"/>
</dbReference>
<evidence type="ECO:0000256" key="1">
    <source>
        <dbReference type="SAM" id="MobiDB-lite"/>
    </source>
</evidence>
<organism evidence="2 3">
    <name type="scientific">Conyzicola nivalis</name>
    <dbReference type="NCBI Taxonomy" id="1477021"/>
    <lineage>
        <taxon>Bacteria</taxon>
        <taxon>Bacillati</taxon>
        <taxon>Actinomycetota</taxon>
        <taxon>Actinomycetes</taxon>
        <taxon>Micrococcales</taxon>
        <taxon>Microbacteriaceae</taxon>
        <taxon>Conyzicola</taxon>
    </lineage>
</organism>
<dbReference type="PROSITE" id="PS51257">
    <property type="entry name" value="PROKAR_LIPOPROTEIN"/>
    <property type="match status" value="1"/>
</dbReference>
<evidence type="ECO:0000313" key="3">
    <source>
        <dbReference type="Proteomes" id="UP000606922"/>
    </source>
</evidence>
<sequence>MIARGAASAILIGGLLLGTTGCSLFSEKATLIQYEPSDGTAANLGDIELRNVLAISEDGETVNLVLTANNTSDEGIFVSFQYNDGAGEEQLYVAGNSSKSFGQPDEDSVILTDADVEIGGLMPLYAQYGDTPGKELLVPVFDGSLGEYSTLVPTEPTSTPTAEPTGTPSPTSTPAAE</sequence>
<name>A0A916STI1_9MICO</name>
<evidence type="ECO:0008006" key="4">
    <source>
        <dbReference type="Google" id="ProtNLM"/>
    </source>
</evidence>